<evidence type="ECO:0000256" key="2">
    <source>
        <dbReference type="ARBA" id="ARBA00004574"/>
    </source>
</evidence>
<dbReference type="InterPro" id="IPR014893">
    <property type="entry name" value="Ku_PK_bind"/>
</dbReference>
<dbReference type="InterPro" id="IPR036494">
    <property type="entry name" value="Ku_C_sf"/>
</dbReference>
<evidence type="ECO:0000256" key="12">
    <source>
        <dbReference type="ARBA" id="ARBA00022895"/>
    </source>
</evidence>
<keyword evidence="6" id="KW-0158">Chromosome</keyword>
<dbReference type="InterPro" id="IPR016194">
    <property type="entry name" value="SPOC-like_C_dom_sf"/>
</dbReference>
<dbReference type="Pfam" id="PF08785">
    <property type="entry name" value="Ku_PK_bind"/>
    <property type="match status" value="1"/>
</dbReference>
<evidence type="ECO:0000256" key="17">
    <source>
        <dbReference type="ARBA" id="ARBA00024890"/>
    </source>
</evidence>
<dbReference type="Gene3D" id="3.40.50.410">
    <property type="entry name" value="von Willebrand factor, type A domain"/>
    <property type="match status" value="1"/>
</dbReference>
<dbReference type="GO" id="GO:0005524">
    <property type="term" value="F:ATP binding"/>
    <property type="evidence" value="ECO:0007669"/>
    <property type="project" value="UniProtKB-KW"/>
</dbReference>
<evidence type="ECO:0000256" key="11">
    <source>
        <dbReference type="ARBA" id="ARBA00022840"/>
    </source>
</evidence>
<dbReference type="AlphaFoldDB" id="A0A4V1X8X7"/>
<dbReference type="GO" id="GO:0043564">
    <property type="term" value="C:Ku70:Ku80 complex"/>
    <property type="evidence" value="ECO:0007669"/>
    <property type="project" value="InterPro"/>
</dbReference>
<dbReference type="InterPro" id="IPR005161">
    <property type="entry name" value="Ku_N"/>
</dbReference>
<evidence type="ECO:0000256" key="7">
    <source>
        <dbReference type="ARBA" id="ARBA00022741"/>
    </source>
</evidence>
<keyword evidence="11" id="KW-0067">ATP-binding</keyword>
<comment type="function">
    <text evidence="17">Single-stranded DNA-dependent ATP-dependent helicase. Involved in non-homologous end joining (NHEJ) DNA double strand break repair. DNA-binding is sequence-independent but has a high affinity to nicks in double-stranded DNA and to the ends of duplex DNA. Binds to naturally occurring chromosomal ends, and therefore provides chromosomal end protection. Required also for telomere recombination to repair telomeric ends in the absence of telomerase. KU70, of the KU70/KU80 heterodimer, binds to the stem loop of TLC1, the RNA component of telomerase. Involved in telomere maintenance. Interacts with telomeric repeats and subtelomeric sequences thereby controlling telomere length and protecting against subtelomeric rearrangement. Maintains telomeric chromatin, which is involved in silencing the expression of genes located at the telomere. Required for mating-type switching.</text>
</comment>
<dbReference type="SUPFAM" id="SSF101420">
    <property type="entry name" value="C-terminal domain of Ku80"/>
    <property type="match status" value="1"/>
</dbReference>
<dbReference type="EMBL" id="QJNU01000942">
    <property type="protein sequence ID" value="RYO82412.1"/>
    <property type="molecule type" value="Genomic_DNA"/>
</dbReference>
<name>A0A4V1X8X7_9PEZI</name>
<feature type="compositionally biased region" description="Basic and acidic residues" evidence="20">
    <location>
        <begin position="563"/>
        <end position="579"/>
    </location>
</feature>
<comment type="catalytic activity">
    <reaction evidence="19">
        <text>ATP + H2O = ADP + phosphate + H(+)</text>
        <dbReference type="Rhea" id="RHEA:13065"/>
        <dbReference type="ChEBI" id="CHEBI:15377"/>
        <dbReference type="ChEBI" id="CHEBI:15378"/>
        <dbReference type="ChEBI" id="CHEBI:30616"/>
        <dbReference type="ChEBI" id="CHEBI:43474"/>
        <dbReference type="ChEBI" id="CHEBI:456216"/>
        <dbReference type="EC" id="3.6.4.12"/>
    </reaction>
</comment>
<evidence type="ECO:0000256" key="14">
    <source>
        <dbReference type="ARBA" id="ARBA00023172"/>
    </source>
</evidence>
<evidence type="ECO:0000256" key="20">
    <source>
        <dbReference type="SAM" id="MobiDB-lite"/>
    </source>
</evidence>
<accession>A0A4V1X8X7</accession>
<evidence type="ECO:0000256" key="1">
    <source>
        <dbReference type="ARBA" id="ARBA00004123"/>
    </source>
</evidence>
<evidence type="ECO:0000256" key="9">
    <source>
        <dbReference type="ARBA" id="ARBA00022801"/>
    </source>
</evidence>
<organism evidence="22 23">
    <name type="scientific">Monosporascus ibericus</name>
    <dbReference type="NCBI Taxonomy" id="155417"/>
    <lineage>
        <taxon>Eukaryota</taxon>
        <taxon>Fungi</taxon>
        <taxon>Dikarya</taxon>
        <taxon>Ascomycota</taxon>
        <taxon>Pezizomycotina</taxon>
        <taxon>Sordariomycetes</taxon>
        <taxon>Xylariomycetidae</taxon>
        <taxon>Xylariales</taxon>
        <taxon>Xylariales incertae sedis</taxon>
        <taxon>Monosporascus</taxon>
    </lineage>
</organism>
<dbReference type="GO" id="GO:0003678">
    <property type="term" value="F:DNA helicase activity"/>
    <property type="evidence" value="ECO:0007669"/>
    <property type="project" value="UniProtKB-EC"/>
</dbReference>
<evidence type="ECO:0000256" key="16">
    <source>
        <dbReference type="ARBA" id="ARBA00023242"/>
    </source>
</evidence>
<dbReference type="PIRSF" id="PIRSF016570">
    <property type="entry name" value="Ku80"/>
    <property type="match status" value="1"/>
</dbReference>
<dbReference type="FunFam" id="3.40.50.410:FF:000073">
    <property type="entry name" value="ATP-dependent DNA helicase II subunit 2"/>
    <property type="match status" value="1"/>
</dbReference>
<evidence type="ECO:0000256" key="18">
    <source>
        <dbReference type="ARBA" id="ARBA00031847"/>
    </source>
</evidence>
<dbReference type="FunFam" id="1.10.1600.10:FF:000002">
    <property type="entry name" value="X-ray repair cross-complementing protein 5"/>
    <property type="match status" value="1"/>
</dbReference>
<dbReference type="Gene3D" id="1.25.40.240">
    <property type="entry name" value="Ku, C-terminal domain"/>
    <property type="match status" value="1"/>
</dbReference>
<dbReference type="InterPro" id="IPR036465">
    <property type="entry name" value="vWFA_dom_sf"/>
</dbReference>
<dbReference type="Gene3D" id="2.40.290.10">
    <property type="match status" value="1"/>
</dbReference>
<keyword evidence="7" id="KW-0547">Nucleotide-binding</keyword>
<dbReference type="GO" id="GO:0006310">
    <property type="term" value="P:DNA recombination"/>
    <property type="evidence" value="ECO:0007669"/>
    <property type="project" value="UniProtKB-KW"/>
</dbReference>
<dbReference type="PANTHER" id="PTHR12604:SF4">
    <property type="entry name" value="X-RAY REPAIR CROSS-COMPLEMENTING PROTEIN 5"/>
    <property type="match status" value="1"/>
</dbReference>
<dbReference type="Proteomes" id="UP000293360">
    <property type="component" value="Unassembled WGS sequence"/>
</dbReference>
<dbReference type="Pfam" id="PF03731">
    <property type="entry name" value="Ku_N"/>
    <property type="match status" value="1"/>
</dbReference>
<keyword evidence="16" id="KW-0539">Nucleus</keyword>
<keyword evidence="15" id="KW-0234">DNA repair</keyword>
<keyword evidence="8" id="KW-0227">DNA damage</keyword>
<dbReference type="EC" id="3.6.4.12" evidence="4"/>
<feature type="region of interest" description="Disordered" evidence="20">
    <location>
        <begin position="563"/>
        <end position="586"/>
    </location>
</feature>
<keyword evidence="10" id="KW-0347">Helicase</keyword>
<dbReference type="STRING" id="155417.A0A4V1X8X7"/>
<keyword evidence="12" id="KW-0779">Telomere</keyword>
<keyword evidence="13" id="KW-0238">DNA-binding</keyword>
<dbReference type="InterPro" id="IPR006164">
    <property type="entry name" value="DNA_bd_Ku70/Ku80"/>
</dbReference>
<proteinExistence type="inferred from homology"/>
<dbReference type="OrthoDB" id="30826at2759"/>
<gene>
    <name evidence="22" type="ORF">DL764_009612</name>
</gene>
<protein>
    <recommendedName>
        <fullName evidence="5">ATP-dependent DNA helicase II subunit 2</fullName>
        <ecNumber evidence="4">3.6.4.12</ecNumber>
    </recommendedName>
    <alternativeName>
        <fullName evidence="18">ATP-dependent DNA helicase II subunit Ku80</fullName>
    </alternativeName>
</protein>
<dbReference type="GO" id="GO:0003684">
    <property type="term" value="F:damaged DNA binding"/>
    <property type="evidence" value="ECO:0007669"/>
    <property type="project" value="InterPro"/>
</dbReference>
<evidence type="ECO:0000256" key="6">
    <source>
        <dbReference type="ARBA" id="ARBA00022454"/>
    </source>
</evidence>
<feature type="region of interest" description="Disordered" evidence="20">
    <location>
        <begin position="262"/>
        <end position="283"/>
    </location>
</feature>
<evidence type="ECO:0000256" key="8">
    <source>
        <dbReference type="ARBA" id="ARBA00022763"/>
    </source>
</evidence>
<evidence type="ECO:0000256" key="5">
    <source>
        <dbReference type="ARBA" id="ARBA00021792"/>
    </source>
</evidence>
<comment type="similarity">
    <text evidence="3">Belongs to the ku80 family.</text>
</comment>
<dbReference type="InterPro" id="IPR024193">
    <property type="entry name" value="Ku80"/>
</dbReference>
<dbReference type="GO" id="GO:0006303">
    <property type="term" value="P:double-strand break repair via nonhomologous end joining"/>
    <property type="evidence" value="ECO:0007669"/>
    <property type="project" value="InterPro"/>
</dbReference>
<dbReference type="SUPFAM" id="SSF53300">
    <property type="entry name" value="vWA-like"/>
    <property type="match status" value="1"/>
</dbReference>
<dbReference type="CDD" id="cd00873">
    <property type="entry name" value="KU80"/>
    <property type="match status" value="1"/>
</dbReference>
<keyword evidence="23" id="KW-1185">Reference proteome</keyword>
<dbReference type="GO" id="GO:0042162">
    <property type="term" value="F:telomeric DNA binding"/>
    <property type="evidence" value="ECO:0007669"/>
    <property type="project" value="InterPro"/>
</dbReference>
<dbReference type="GO" id="GO:0003690">
    <property type="term" value="F:double-stranded DNA binding"/>
    <property type="evidence" value="ECO:0007669"/>
    <property type="project" value="TreeGrafter"/>
</dbReference>
<dbReference type="Gene3D" id="1.10.1600.10">
    <property type="match status" value="1"/>
</dbReference>
<dbReference type="GO" id="GO:0000781">
    <property type="term" value="C:chromosome, telomeric region"/>
    <property type="evidence" value="ECO:0007669"/>
    <property type="project" value="UniProtKB-SubCell"/>
</dbReference>
<evidence type="ECO:0000256" key="4">
    <source>
        <dbReference type="ARBA" id="ARBA00012551"/>
    </source>
</evidence>
<evidence type="ECO:0000256" key="15">
    <source>
        <dbReference type="ARBA" id="ARBA00023204"/>
    </source>
</evidence>
<sequence length="773" mass="85890">MADKEATVYIIDLGESMAACHSGRIESDLDWCMRYVWDKISTTVAASRKTWNVGVVGVRTDETNNPLQDDGGYDNISILQELGPVNLASLKDLQGKIKPSNTDSGDCISAIVLAVDMIEKFTKKLKYRRKIVLVTDGEAPVDGDDLDEISAKIKSCDIQLDVLGVDFDDPEFGFKEEDKSSQKRTNEKLLRSLADKCDGQFGTMAEAISFLDIPRVKPTRPYKSYDGALTLGDPELHPDAMSISVERYFKTHKAAIPPASRVFKTDRPHGEPSQDTATSTGGAMEGVEFTSDYAAVKNARTYKVNDPDAPGGKRDVEFESLAKGYEYGRTAVHISESEYNITKLETTKSFTIIGFIQRDKYEPFLNMGEAGMIVAQKFNDAAALKLSSFVHSLRELESYAVARIVTKDGKEPQLLVLAPHIDNELECLYDVPLPFAEDVRNYKFPPLDEVVTVTGKKLTEHDRLLPSNELQEVMSDYVDAMDISSWEVDEEGERTLEYAAIEDVYSVPLHRINQIVRHRAIYGRPEVPPIPPVLLKYSQPPEDLLDKSKAILEDLIETAGVKKVPDKAKGRSQKQDNKPKPLSGLDVDALLAQDNKRKTLGPDNAIPEFKQMVENSWETKDPEGAIKQIEGAVKQMGGIIRSLITDSLGDVAYDRVIEHIGVVRREMTVMEEPDFYNSFMKDLKKRLLQGELGGDRRELWWLIKGAKLGLIDSLASESSKVTPEEAAGPKYEDAYSWDEGRVKSALSSAAQLLWSSFDPAIGVLLIGSYALIA</sequence>
<evidence type="ECO:0000256" key="10">
    <source>
        <dbReference type="ARBA" id="ARBA00022806"/>
    </source>
</evidence>
<feature type="compositionally biased region" description="Basic and acidic residues" evidence="20">
    <location>
        <begin position="263"/>
        <end position="272"/>
    </location>
</feature>
<evidence type="ECO:0000313" key="22">
    <source>
        <dbReference type="EMBL" id="RYO82412.1"/>
    </source>
</evidence>
<dbReference type="Pfam" id="PF02735">
    <property type="entry name" value="Ku"/>
    <property type="match status" value="1"/>
</dbReference>
<reference evidence="22 23" key="1">
    <citation type="submission" date="2018-06" db="EMBL/GenBank/DDBJ databases">
        <title>Complete Genomes of Monosporascus.</title>
        <authorList>
            <person name="Robinson A.J."/>
            <person name="Natvig D.O."/>
        </authorList>
    </citation>
    <scope>NUCLEOTIDE SEQUENCE [LARGE SCALE GENOMIC DNA]</scope>
    <source>
        <strain evidence="22 23">CBS 110550</strain>
    </source>
</reference>
<keyword evidence="9" id="KW-0378">Hydrolase</keyword>
<evidence type="ECO:0000259" key="21">
    <source>
        <dbReference type="SMART" id="SM00559"/>
    </source>
</evidence>
<keyword evidence="14" id="KW-0233">DNA recombination</keyword>
<dbReference type="SMART" id="SM00559">
    <property type="entry name" value="Ku78"/>
    <property type="match status" value="1"/>
</dbReference>
<dbReference type="GO" id="GO:0000723">
    <property type="term" value="P:telomere maintenance"/>
    <property type="evidence" value="ECO:0007669"/>
    <property type="project" value="InterPro"/>
</dbReference>
<dbReference type="PANTHER" id="PTHR12604">
    <property type="entry name" value="KU AUTOANTIGEN DNA HELICASE"/>
    <property type="match status" value="1"/>
</dbReference>
<evidence type="ECO:0000313" key="23">
    <source>
        <dbReference type="Proteomes" id="UP000293360"/>
    </source>
</evidence>
<dbReference type="SUPFAM" id="SSF100939">
    <property type="entry name" value="SPOC domain-like"/>
    <property type="match status" value="1"/>
</dbReference>
<evidence type="ECO:0000256" key="19">
    <source>
        <dbReference type="ARBA" id="ARBA00047995"/>
    </source>
</evidence>
<dbReference type="GO" id="GO:0016787">
    <property type="term" value="F:hydrolase activity"/>
    <property type="evidence" value="ECO:0007669"/>
    <property type="project" value="UniProtKB-KW"/>
</dbReference>
<comment type="caution">
    <text evidence="22">The sequence shown here is derived from an EMBL/GenBank/DDBJ whole genome shotgun (WGS) entry which is preliminary data.</text>
</comment>
<evidence type="ECO:0000256" key="13">
    <source>
        <dbReference type="ARBA" id="ARBA00023125"/>
    </source>
</evidence>
<feature type="domain" description="Ku" evidence="21">
    <location>
        <begin position="313"/>
        <end position="450"/>
    </location>
</feature>
<evidence type="ECO:0000256" key="3">
    <source>
        <dbReference type="ARBA" id="ARBA00007726"/>
    </source>
</evidence>
<comment type="subcellular location">
    <subcellularLocation>
        <location evidence="2">Chromosome</location>
        <location evidence="2">Telomere</location>
    </subcellularLocation>
    <subcellularLocation>
        <location evidence="1">Nucleus</location>
    </subcellularLocation>
</comment>